<protein>
    <recommendedName>
        <fullName evidence="1">MrfA-like Zn-binding domain-containing protein</fullName>
    </recommendedName>
</protein>
<accession>A0A383BRY9</accession>
<proteinExistence type="predicted"/>
<feature type="domain" description="MrfA-like Zn-binding" evidence="1">
    <location>
        <begin position="87"/>
        <end position="184"/>
    </location>
</feature>
<evidence type="ECO:0000259" key="1">
    <source>
        <dbReference type="Pfam" id="PF09369"/>
    </source>
</evidence>
<dbReference type="InterPro" id="IPR018973">
    <property type="entry name" value="MZB"/>
</dbReference>
<name>A0A383BRY9_9ZZZZ</name>
<feature type="non-terminal residue" evidence="2">
    <location>
        <position position="1"/>
    </location>
</feature>
<dbReference type="EMBL" id="UINC01202678">
    <property type="protein sequence ID" value="SVE22600.1"/>
    <property type="molecule type" value="Genomic_DNA"/>
</dbReference>
<organism evidence="2">
    <name type="scientific">marine metagenome</name>
    <dbReference type="NCBI Taxonomy" id="408172"/>
    <lineage>
        <taxon>unclassified sequences</taxon>
        <taxon>metagenomes</taxon>
        <taxon>ecological metagenomes</taxon>
    </lineage>
</organism>
<feature type="non-terminal residue" evidence="2">
    <location>
        <position position="244"/>
    </location>
</feature>
<dbReference type="AlphaFoldDB" id="A0A383BRY9"/>
<gene>
    <name evidence="2" type="ORF">METZ01_LOCUS475454</name>
</gene>
<reference evidence="2" key="1">
    <citation type="submission" date="2018-05" db="EMBL/GenBank/DDBJ databases">
        <authorList>
            <person name="Lanie J.A."/>
            <person name="Ng W.-L."/>
            <person name="Kazmierczak K.M."/>
            <person name="Andrzejewski T.M."/>
            <person name="Davidsen T.M."/>
            <person name="Wayne K.J."/>
            <person name="Tettelin H."/>
            <person name="Glass J.I."/>
            <person name="Rusch D."/>
            <person name="Podicherti R."/>
            <person name="Tsui H.-C.T."/>
            <person name="Winkler M.E."/>
        </authorList>
    </citation>
    <scope>NUCLEOTIDE SEQUENCE</scope>
</reference>
<sequence length="244" mass="27475">HRPYAITRDKVGIYVNTVLELSGEEAKSMIEQQMGNAKSRCSGAHSEHIVLGHEFRTDIVVLRFPVKEPLTSNWNTAFFDGAVRAIKEALITEVTSALKLMDREIGGNYRKVVLPRADETESKDKFIDIFLYDQVSGGAGLVSRIEEDLDNNPENGIEFILDRVQERLGGKYCGKGDQPCQRVCTCLMDFRNKMEHDRMSRPLGLQLLEFMRNGTPPSVDYFTTVEGFEGATNTESLVKQLTHV</sequence>
<dbReference type="Pfam" id="PF09369">
    <property type="entry name" value="MZB"/>
    <property type="match status" value="1"/>
</dbReference>
<evidence type="ECO:0000313" key="2">
    <source>
        <dbReference type="EMBL" id="SVE22600.1"/>
    </source>
</evidence>